<dbReference type="Proteomes" id="UP001497700">
    <property type="component" value="Unassembled WGS sequence"/>
</dbReference>
<evidence type="ECO:0000313" key="1">
    <source>
        <dbReference type="EMBL" id="KAI4862302.1"/>
    </source>
</evidence>
<evidence type="ECO:0000313" key="2">
    <source>
        <dbReference type="Proteomes" id="UP001497700"/>
    </source>
</evidence>
<keyword evidence="2" id="KW-1185">Reference proteome</keyword>
<gene>
    <name evidence="1" type="ORF">F4820DRAFT_460317</name>
</gene>
<proteinExistence type="predicted"/>
<accession>A0ACB9YSX8</accession>
<reference evidence="1 2" key="1">
    <citation type="journal article" date="2022" name="New Phytol.">
        <title>Ecological generalism drives hyperdiversity of secondary metabolite gene clusters in xylarialean endophytes.</title>
        <authorList>
            <person name="Franco M.E.E."/>
            <person name="Wisecaver J.H."/>
            <person name="Arnold A.E."/>
            <person name="Ju Y.M."/>
            <person name="Slot J.C."/>
            <person name="Ahrendt S."/>
            <person name="Moore L.P."/>
            <person name="Eastman K.E."/>
            <person name="Scott K."/>
            <person name="Konkel Z."/>
            <person name="Mondo S.J."/>
            <person name="Kuo A."/>
            <person name="Hayes R.D."/>
            <person name="Haridas S."/>
            <person name="Andreopoulos B."/>
            <person name="Riley R."/>
            <person name="LaButti K."/>
            <person name="Pangilinan J."/>
            <person name="Lipzen A."/>
            <person name="Amirebrahimi M."/>
            <person name="Yan J."/>
            <person name="Adam C."/>
            <person name="Keymanesh K."/>
            <person name="Ng V."/>
            <person name="Louie K."/>
            <person name="Northen T."/>
            <person name="Drula E."/>
            <person name="Henrissat B."/>
            <person name="Hsieh H.M."/>
            <person name="Youens-Clark K."/>
            <person name="Lutzoni F."/>
            <person name="Miadlikowska J."/>
            <person name="Eastwood D.C."/>
            <person name="Hamelin R.C."/>
            <person name="Grigoriev I.V."/>
            <person name="U'Ren J.M."/>
        </authorList>
    </citation>
    <scope>NUCLEOTIDE SEQUENCE [LARGE SCALE GENOMIC DNA]</scope>
    <source>
        <strain evidence="1 2">CBS 119005</strain>
    </source>
</reference>
<protein>
    <submittedName>
        <fullName evidence="1">Cytochrome P450</fullName>
    </submittedName>
</protein>
<dbReference type="EMBL" id="MU393529">
    <property type="protein sequence ID" value="KAI4862302.1"/>
    <property type="molecule type" value="Genomic_DNA"/>
</dbReference>
<name>A0ACB9YSX8_9PEZI</name>
<organism evidence="1 2">
    <name type="scientific">Hypoxylon rubiginosum</name>
    <dbReference type="NCBI Taxonomy" id="110542"/>
    <lineage>
        <taxon>Eukaryota</taxon>
        <taxon>Fungi</taxon>
        <taxon>Dikarya</taxon>
        <taxon>Ascomycota</taxon>
        <taxon>Pezizomycotina</taxon>
        <taxon>Sordariomycetes</taxon>
        <taxon>Xylariomycetidae</taxon>
        <taxon>Xylariales</taxon>
        <taxon>Hypoxylaceae</taxon>
        <taxon>Hypoxylon</taxon>
    </lineage>
</organism>
<sequence length="544" mass="61080">MTNTLVLAALSLLAAYLYNKLRYKRFQQYASIPQLPSSLLLGHLKLMGEYLARGPADRHPDGVFMQMNDDLGRPPLMFVDLRPVNRPMVLVRSHEIAEQISKASKLYTTSAPKADLRYLEPVIGPKSILALHGEEWKAVRKRFNPGFAPQYLMTLLPCILDKTMSFVDHLDSFARTGGDFALVPLGVNLTFDIIGAVVMGEDLHAQHANPSSQSELIRTYRELLSAYADDKADLSWWLIPRTILKRRGLGKRIDTIVKAIIYRNHAARRDDARNILSLALQDTKDLTPQLVDEACDQIKTFLFAGHDTTSTTLAWIFYELSLTPHVLKAVRAELDDILGPETDVAEVRTRLLSSDGPDVLHGMKYILAVVKETLRLHPPAATARTTPPGTRLTVQTPDGTDQCLDGTIIYNCETLIHRDPDVYGDSADTFMPERWIGQDDEWPTKGSADSSVRQIPTSAWRPFERGPRSCIGQEFANIELRVIIAVVACRYDFTKVGLGEIEIDEHFRPVTDIGGRFQVKSELYNTRQVTSKPVDGMRMKVKMV</sequence>
<comment type="caution">
    <text evidence="1">The sequence shown here is derived from an EMBL/GenBank/DDBJ whole genome shotgun (WGS) entry which is preliminary data.</text>
</comment>